<dbReference type="Gene3D" id="3.40.50.300">
    <property type="entry name" value="P-loop containing nucleotide triphosphate hydrolases"/>
    <property type="match status" value="1"/>
</dbReference>
<evidence type="ECO:0000256" key="6">
    <source>
        <dbReference type="ARBA" id="ARBA00023180"/>
    </source>
</evidence>
<keyword evidence="3" id="KW-0812">Transmembrane</keyword>
<reference evidence="8" key="1">
    <citation type="submission" date="2011-05" db="EMBL/GenBank/DDBJ databases">
        <title>Complete sequence of Desulfotomaculum ruminis DSM 2154.</title>
        <authorList>
            <person name="Lucas S."/>
            <person name="Copeland A."/>
            <person name="Lapidus A."/>
            <person name="Cheng J.-F."/>
            <person name="Goodwin L."/>
            <person name="Pitluck S."/>
            <person name="Lu M."/>
            <person name="Detter J.C."/>
            <person name="Han C."/>
            <person name="Tapia R."/>
            <person name="Land M."/>
            <person name="Hauser L."/>
            <person name="Kyrpides N."/>
            <person name="Ivanova N."/>
            <person name="Mikhailova N."/>
            <person name="Pagani I."/>
            <person name="Stams A.J.M."/>
            <person name="Plugge C.M."/>
            <person name="Muyzer G."/>
            <person name="Kuever J."/>
            <person name="Parshina S.N."/>
            <person name="Ivanova A.E."/>
            <person name="Nazina T.N."/>
            <person name="Brambilla E."/>
            <person name="Spring S."/>
            <person name="Klenk H.-P."/>
            <person name="Woyke T."/>
        </authorList>
    </citation>
    <scope>NUCLEOTIDE SEQUENCE [LARGE SCALE GENOMIC DNA]</scope>
    <source>
        <strain evidence="8">ATCC 23193 / DSM 2154 / NCIB 8452 / DL</strain>
    </source>
</reference>
<evidence type="ECO:0000256" key="3">
    <source>
        <dbReference type="ARBA" id="ARBA00022692"/>
    </source>
</evidence>
<dbReference type="InterPro" id="IPR010635">
    <property type="entry name" value="Heparan_SO4-6-sulfoTrfase"/>
</dbReference>
<evidence type="ECO:0000256" key="5">
    <source>
        <dbReference type="ARBA" id="ARBA00023136"/>
    </source>
</evidence>
<accession>F6DM49</accession>
<dbReference type="PANTHER" id="PTHR12812:SF0">
    <property type="entry name" value="HEPARAN-SULFATE 6-O-SULFOTRANSFERASE"/>
    <property type="match status" value="1"/>
</dbReference>
<dbReference type="EMBL" id="CP002780">
    <property type="protein sequence ID" value="AEG59391.1"/>
    <property type="molecule type" value="Genomic_DNA"/>
</dbReference>
<dbReference type="InterPro" id="IPR005331">
    <property type="entry name" value="Sulfotransferase"/>
</dbReference>
<keyword evidence="5" id="KW-0472">Membrane</keyword>
<sequence>MYAENSRTQRKVILHIHFFKNAGTTIDSILEKNFGQSLAYLEGDSATDKVSGERIIRFLGEHPEIKAVSSHQAEYFLPDDLNYMIYPIFFLRHPLDRVGSVYSFVRRMNLESKETQWARKEIRDFVTFFLSDEGGLIIKNFHVARILNISSMPGDALNYLEQAKQCLHRSPFFGIVERFNDSLLLLQKMLNQPFPGLDFSYKRQNVSIERETTLQERLQSLEERLGQDVFRQLVTGNSLDLELYDYALRLFDERFKAMTR</sequence>
<dbReference type="RefSeq" id="WP_013841162.1">
    <property type="nucleotide sequence ID" value="NC_015589.1"/>
</dbReference>
<reference evidence="7 8" key="2">
    <citation type="journal article" date="2012" name="Stand. Genomic Sci.">
        <title>Complete genome sequence of the sulfate-reducing firmicute Desulfotomaculum ruminis type strain (DL(T)).</title>
        <authorList>
            <person name="Spring S."/>
            <person name="Visser M."/>
            <person name="Lu M."/>
            <person name="Copeland A."/>
            <person name="Lapidus A."/>
            <person name="Lucas S."/>
            <person name="Cheng J.F."/>
            <person name="Han C."/>
            <person name="Tapia R."/>
            <person name="Goodwin L.A."/>
            <person name="Pitluck S."/>
            <person name="Ivanova N."/>
            <person name="Land M."/>
            <person name="Hauser L."/>
            <person name="Larimer F."/>
            <person name="Rohde M."/>
            <person name="Goker M."/>
            <person name="Detter J.C."/>
            <person name="Kyrpides N.C."/>
            <person name="Woyke T."/>
            <person name="Schaap P.J."/>
            <person name="Plugge C.M."/>
            <person name="Muyzer G."/>
            <person name="Kuever J."/>
            <person name="Pereira I.A."/>
            <person name="Parshina S.N."/>
            <person name="Bernier-Latmani R."/>
            <person name="Stams A.J."/>
            <person name="Klenk H.P."/>
        </authorList>
    </citation>
    <scope>NUCLEOTIDE SEQUENCE [LARGE SCALE GENOMIC DNA]</scope>
    <source>
        <strain evidence="8">ATCC 23193 / DSM 2154 / NCIB 8452 / DL</strain>
    </source>
</reference>
<organism evidence="7 8">
    <name type="scientific">Desulforamulus ruminis (strain ATCC 23193 / DSM 2154 / NCIMB 8452 / DL)</name>
    <name type="common">Desulfotomaculum ruminis</name>
    <dbReference type="NCBI Taxonomy" id="696281"/>
    <lineage>
        <taxon>Bacteria</taxon>
        <taxon>Bacillati</taxon>
        <taxon>Bacillota</taxon>
        <taxon>Clostridia</taxon>
        <taxon>Eubacteriales</taxon>
        <taxon>Peptococcaceae</taxon>
        <taxon>Desulforamulus</taxon>
    </lineage>
</organism>
<evidence type="ECO:0000313" key="8">
    <source>
        <dbReference type="Proteomes" id="UP000009234"/>
    </source>
</evidence>
<name>F6DM49_DESRL</name>
<dbReference type="InterPro" id="IPR027417">
    <property type="entry name" value="P-loop_NTPase"/>
</dbReference>
<protein>
    <recommendedName>
        <fullName evidence="9">Sulfotransferase family protein</fullName>
    </recommendedName>
</protein>
<dbReference type="OrthoDB" id="2079378at2"/>
<dbReference type="eggNOG" id="ENOG5032FGS">
    <property type="taxonomic scope" value="Bacteria"/>
</dbReference>
<evidence type="ECO:0008006" key="9">
    <source>
        <dbReference type="Google" id="ProtNLM"/>
    </source>
</evidence>
<comment type="subcellular location">
    <subcellularLocation>
        <location evidence="1">Membrane</location>
        <topology evidence="1">Single-pass membrane protein</topology>
    </subcellularLocation>
</comment>
<proteinExistence type="predicted"/>
<evidence type="ECO:0000256" key="2">
    <source>
        <dbReference type="ARBA" id="ARBA00022679"/>
    </source>
</evidence>
<keyword evidence="8" id="KW-1185">Reference proteome</keyword>
<dbReference type="AlphaFoldDB" id="F6DM49"/>
<dbReference type="PANTHER" id="PTHR12812">
    <property type="entry name" value="HEPARAN SULFATE 6-O-SULFOTRANSFERASE 3"/>
    <property type="match status" value="1"/>
</dbReference>
<dbReference type="GO" id="GO:0016020">
    <property type="term" value="C:membrane"/>
    <property type="evidence" value="ECO:0007669"/>
    <property type="project" value="UniProtKB-SubCell"/>
</dbReference>
<evidence type="ECO:0000256" key="1">
    <source>
        <dbReference type="ARBA" id="ARBA00004167"/>
    </source>
</evidence>
<dbReference type="GO" id="GO:0017095">
    <property type="term" value="F:heparan sulfate 6-sulfotransferase activity"/>
    <property type="evidence" value="ECO:0007669"/>
    <property type="project" value="TreeGrafter"/>
</dbReference>
<evidence type="ECO:0000256" key="4">
    <source>
        <dbReference type="ARBA" id="ARBA00022989"/>
    </source>
</evidence>
<gene>
    <name evidence="7" type="ordered locus">Desru_1116</name>
</gene>
<dbReference type="Pfam" id="PF03567">
    <property type="entry name" value="Sulfotransfer_2"/>
    <property type="match status" value="1"/>
</dbReference>
<dbReference type="KEGG" id="dru:Desru_1116"/>
<dbReference type="HOGENOM" id="CLU_1068457_0_0_9"/>
<dbReference type="Proteomes" id="UP000009234">
    <property type="component" value="Chromosome"/>
</dbReference>
<dbReference type="STRING" id="696281.Desru_1116"/>
<keyword evidence="4" id="KW-1133">Transmembrane helix</keyword>
<keyword evidence="6" id="KW-0325">Glycoprotein</keyword>
<evidence type="ECO:0000313" key="7">
    <source>
        <dbReference type="EMBL" id="AEG59391.1"/>
    </source>
</evidence>
<keyword evidence="2" id="KW-0808">Transferase</keyword>